<sequence length="79" mass="9090">MTPSHHAHAISFDATVRARRLRFHEQPRTRVEFFGATAHESSSDRTGLPDRVQAATTYRDVRVDYRLKAALDDPEERPD</sequence>
<gene>
    <name evidence="1" type="ORF">ACFQ16_04755</name>
</gene>
<reference evidence="2" key="1">
    <citation type="journal article" date="2019" name="Int. J. Syst. Evol. Microbiol.">
        <title>The Global Catalogue of Microorganisms (GCM) 10K type strain sequencing project: providing services to taxonomists for standard genome sequencing and annotation.</title>
        <authorList>
            <consortium name="The Broad Institute Genomics Platform"/>
            <consortium name="The Broad Institute Genome Sequencing Center for Infectious Disease"/>
            <person name="Wu L."/>
            <person name="Ma J."/>
        </authorList>
    </citation>
    <scope>NUCLEOTIDE SEQUENCE [LARGE SCALE GENOMIC DNA]</scope>
    <source>
        <strain evidence="2">CCUG 56401</strain>
    </source>
</reference>
<dbReference type="EMBL" id="JBHTIW010000002">
    <property type="protein sequence ID" value="MFD0919048.1"/>
    <property type="molecule type" value="Genomic_DNA"/>
</dbReference>
<evidence type="ECO:0000313" key="2">
    <source>
        <dbReference type="Proteomes" id="UP001597018"/>
    </source>
</evidence>
<keyword evidence="2" id="KW-1185">Reference proteome</keyword>
<dbReference type="RefSeq" id="WP_345601395.1">
    <property type="nucleotide sequence ID" value="NZ_BAABLT010000033.1"/>
</dbReference>
<dbReference type="Proteomes" id="UP001597018">
    <property type="component" value="Unassembled WGS sequence"/>
</dbReference>
<protein>
    <submittedName>
        <fullName evidence="1">Uncharacterized protein</fullName>
    </submittedName>
</protein>
<organism evidence="1 2">
    <name type="scientific">Saccharopolyspora rosea</name>
    <dbReference type="NCBI Taxonomy" id="524884"/>
    <lineage>
        <taxon>Bacteria</taxon>
        <taxon>Bacillati</taxon>
        <taxon>Actinomycetota</taxon>
        <taxon>Actinomycetes</taxon>
        <taxon>Pseudonocardiales</taxon>
        <taxon>Pseudonocardiaceae</taxon>
        <taxon>Saccharopolyspora</taxon>
    </lineage>
</organism>
<comment type="caution">
    <text evidence="1">The sequence shown here is derived from an EMBL/GenBank/DDBJ whole genome shotgun (WGS) entry which is preliminary data.</text>
</comment>
<proteinExistence type="predicted"/>
<accession>A0ABW3FMF0</accession>
<name>A0ABW3FMF0_9PSEU</name>
<evidence type="ECO:0000313" key="1">
    <source>
        <dbReference type="EMBL" id="MFD0919048.1"/>
    </source>
</evidence>